<dbReference type="Pfam" id="PF00378">
    <property type="entry name" value="ECH_1"/>
    <property type="match status" value="1"/>
</dbReference>
<dbReference type="Proteomes" id="UP000429484">
    <property type="component" value="Unassembled WGS sequence"/>
</dbReference>
<dbReference type="Gene3D" id="1.10.12.10">
    <property type="entry name" value="Lyase 2-enoyl-coa Hydratase, Chain A, domain 2"/>
    <property type="match status" value="1"/>
</dbReference>
<comment type="caution">
    <text evidence="3">The sequence shown here is derived from an EMBL/GenBank/DDBJ whole genome shotgun (WGS) entry which is preliminary data.</text>
</comment>
<organism evidence="3 4">
    <name type="scientific">Rhizobium meliloti</name>
    <name type="common">Ensifer meliloti</name>
    <name type="synonym">Sinorhizobium meliloti</name>
    <dbReference type="NCBI Taxonomy" id="382"/>
    <lineage>
        <taxon>Bacteria</taxon>
        <taxon>Pseudomonadati</taxon>
        <taxon>Pseudomonadota</taxon>
        <taxon>Alphaproteobacteria</taxon>
        <taxon>Hyphomicrobiales</taxon>
        <taxon>Rhizobiaceae</taxon>
        <taxon>Sinorhizobium/Ensifer group</taxon>
        <taxon>Sinorhizobium</taxon>
    </lineage>
</organism>
<proteinExistence type="inferred from homology"/>
<comment type="similarity">
    <text evidence="1">Belongs to the enoyl-CoA hydratase/isomerase family.</text>
</comment>
<name>A0AAW9TW71_RHIML</name>
<dbReference type="SUPFAM" id="SSF52096">
    <property type="entry name" value="ClpP/crotonase"/>
    <property type="match status" value="1"/>
</dbReference>
<gene>
    <name evidence="3" type="ORF">GHK53_28810</name>
</gene>
<accession>A0AAW9TW71</accession>
<evidence type="ECO:0000256" key="1">
    <source>
        <dbReference type="ARBA" id="ARBA00005254"/>
    </source>
</evidence>
<evidence type="ECO:0000313" key="4">
    <source>
        <dbReference type="Proteomes" id="UP000429484"/>
    </source>
</evidence>
<protein>
    <submittedName>
        <fullName evidence="3">Enoyl-CoA hydratase/isomerase family protein</fullName>
    </submittedName>
</protein>
<dbReference type="GO" id="GO:0016829">
    <property type="term" value="F:lyase activity"/>
    <property type="evidence" value="ECO:0007669"/>
    <property type="project" value="UniProtKB-KW"/>
</dbReference>
<dbReference type="EMBL" id="WISR01000232">
    <property type="protein sequence ID" value="MQW36668.1"/>
    <property type="molecule type" value="Genomic_DNA"/>
</dbReference>
<reference evidence="3 4" key="1">
    <citation type="journal article" date="2013" name="Genome Biol.">
        <title>Comparative genomics of the core and accessory genomes of 48 Sinorhizobium strains comprising five genospecies.</title>
        <authorList>
            <person name="Sugawara M."/>
            <person name="Epstein B."/>
            <person name="Badgley B.D."/>
            <person name="Unno T."/>
            <person name="Xu L."/>
            <person name="Reese J."/>
            <person name="Gyaneshwar P."/>
            <person name="Denny R."/>
            <person name="Mudge J."/>
            <person name="Bharti A.K."/>
            <person name="Farmer A.D."/>
            <person name="May G.D."/>
            <person name="Woodward J.E."/>
            <person name="Medigue C."/>
            <person name="Vallenet D."/>
            <person name="Lajus A."/>
            <person name="Rouy Z."/>
            <person name="Martinez-Vaz B."/>
            <person name="Tiffin P."/>
            <person name="Young N.D."/>
            <person name="Sadowsky M.J."/>
        </authorList>
    </citation>
    <scope>NUCLEOTIDE SEQUENCE [LARGE SCALE GENOMIC DNA]</scope>
    <source>
        <strain evidence="3 4">N6B1</strain>
    </source>
</reference>
<dbReference type="CDD" id="cd06558">
    <property type="entry name" value="crotonase-like"/>
    <property type="match status" value="1"/>
</dbReference>
<dbReference type="GO" id="GO:0006635">
    <property type="term" value="P:fatty acid beta-oxidation"/>
    <property type="evidence" value="ECO:0007669"/>
    <property type="project" value="TreeGrafter"/>
</dbReference>
<dbReference type="PANTHER" id="PTHR11941:SF54">
    <property type="entry name" value="ENOYL-COA HYDRATASE, MITOCHONDRIAL"/>
    <property type="match status" value="1"/>
</dbReference>
<sequence length="256" mass="26936">MSEPVRLKIGEGVAWLTISRPDKLNALDGEMVDAIVPACREIERSAAKVAILTGEGERSFCAGGDIDAWSNASPEAFGRHWVRDGHAAFDALARLAVPLIAVLNGHTLGGGLELAACADLRIAEAHVRIGQPETGLGIIPGWSGTQRAVRRFGPQLVRRMALFGHVYGAEEALALGLVDQVVATGEGRAAAEIAAAGVMKRSARATELTKMLINAAEGEESERVVEALAGAVAAASDELLEGLSAFRERRPARFGQ</sequence>
<dbReference type="RefSeq" id="WP_369598665.1">
    <property type="nucleotide sequence ID" value="NZ_WISR01000232.1"/>
</dbReference>
<dbReference type="InterPro" id="IPR001753">
    <property type="entry name" value="Enoyl-CoA_hydra/iso"/>
</dbReference>
<dbReference type="Gene3D" id="3.90.226.10">
    <property type="entry name" value="2-enoyl-CoA Hydratase, Chain A, domain 1"/>
    <property type="match status" value="1"/>
</dbReference>
<evidence type="ECO:0000313" key="3">
    <source>
        <dbReference type="EMBL" id="MQW36668.1"/>
    </source>
</evidence>
<dbReference type="InterPro" id="IPR029045">
    <property type="entry name" value="ClpP/crotonase-like_dom_sf"/>
</dbReference>
<dbReference type="AlphaFoldDB" id="A0AAW9TW71"/>
<dbReference type="PANTHER" id="PTHR11941">
    <property type="entry name" value="ENOYL-COA HYDRATASE-RELATED"/>
    <property type="match status" value="1"/>
</dbReference>
<dbReference type="InterPro" id="IPR014748">
    <property type="entry name" value="Enoyl-CoA_hydra_C"/>
</dbReference>
<keyword evidence="2" id="KW-0456">Lyase</keyword>
<evidence type="ECO:0000256" key="2">
    <source>
        <dbReference type="ARBA" id="ARBA00023239"/>
    </source>
</evidence>